<reference evidence="1" key="2">
    <citation type="submission" date="2021-04" db="EMBL/GenBank/DDBJ databases">
        <authorList>
            <person name="Karlyshev A.V."/>
        </authorList>
    </citation>
    <scope>NUCLEOTIDE SEQUENCE</scope>
    <source>
        <strain evidence="1">LMG 29479</strain>
    </source>
</reference>
<dbReference type="AlphaFoldDB" id="A0A8J8AWD5"/>
<protein>
    <submittedName>
        <fullName evidence="1">Uncharacterized protein</fullName>
    </submittedName>
</protein>
<evidence type="ECO:0000313" key="1">
    <source>
        <dbReference type="EMBL" id="MBR0561441.1"/>
    </source>
</evidence>
<dbReference type="Proteomes" id="UP000675747">
    <property type="component" value="Unassembled WGS sequence"/>
</dbReference>
<evidence type="ECO:0000313" key="2">
    <source>
        <dbReference type="EMBL" id="MBS7457694.1"/>
    </source>
</evidence>
<keyword evidence="3" id="KW-1185">Reference proteome</keyword>
<name>A0A8J8AWD5_9GAMM</name>
<reference evidence="2 3" key="1">
    <citation type="journal article" date="2021" name="Microbiol. Resour. Announc.">
        <title>Draft Genome Sequence of Coralloluteibacterium stylophorae LMG 29479T.</title>
        <authorList>
            <person name="Karlyshev A.V."/>
            <person name="Kudryashova E.B."/>
            <person name="Ariskina E.V."/>
            <person name="Conroy A.P."/>
            <person name="Abidueva E.Y."/>
        </authorList>
    </citation>
    <scope>NUCLEOTIDE SEQUENCE [LARGE SCALE GENOMIC DNA]</scope>
    <source>
        <strain evidence="2 3">LMG 29479</strain>
    </source>
</reference>
<dbReference type="RefSeq" id="WP_211925410.1">
    <property type="nucleotide sequence ID" value="NZ_JAGQFT020000006.1"/>
</dbReference>
<dbReference type="InterPro" id="IPR016181">
    <property type="entry name" value="Acyl_CoA_acyltransferase"/>
</dbReference>
<organism evidence="1">
    <name type="scientific">Coralloluteibacterium stylophorae</name>
    <dbReference type="NCBI Taxonomy" id="1776034"/>
    <lineage>
        <taxon>Bacteria</taxon>
        <taxon>Pseudomonadati</taxon>
        <taxon>Pseudomonadota</taxon>
        <taxon>Gammaproteobacteria</taxon>
        <taxon>Lysobacterales</taxon>
        <taxon>Lysobacteraceae</taxon>
        <taxon>Coralloluteibacterium</taxon>
    </lineage>
</organism>
<dbReference type="EMBL" id="JAGQFT020000006">
    <property type="protein sequence ID" value="MBS7457694.1"/>
    <property type="molecule type" value="Genomic_DNA"/>
</dbReference>
<dbReference type="SUPFAM" id="SSF55729">
    <property type="entry name" value="Acyl-CoA N-acyltransferases (Nat)"/>
    <property type="match status" value="1"/>
</dbReference>
<sequence length="151" mass="16808">MIEYRVPLEEDVADVAARMSPEDVAELAACGHETPLEVLRQSIADSEFALALCFDGRAEAFFGVSTYGRAPGEASPWMLGTSELVRRGRALVIEGRHWIDVWQSKYRLLSNLVDARHARAVGWLSHLGFSPAQDVDVGGHRFLLMERISRV</sequence>
<comment type="caution">
    <text evidence="1">The sequence shown here is derived from an EMBL/GenBank/DDBJ whole genome shotgun (WGS) entry which is preliminary data.</text>
</comment>
<proteinExistence type="predicted"/>
<accession>A0A8J8AWD5</accession>
<gene>
    <name evidence="2" type="ORF">KB893_011195</name>
    <name evidence="1" type="ORF">KB893_02730</name>
</gene>
<dbReference type="EMBL" id="JAGQFT010000010">
    <property type="protein sequence ID" value="MBR0561441.1"/>
    <property type="molecule type" value="Genomic_DNA"/>
</dbReference>
<evidence type="ECO:0000313" key="3">
    <source>
        <dbReference type="Proteomes" id="UP000675747"/>
    </source>
</evidence>